<protein>
    <submittedName>
        <fullName evidence="1">Uncharacterized protein</fullName>
    </submittedName>
</protein>
<gene>
    <name evidence="1" type="ORF">FJU30_17350</name>
</gene>
<organism evidence="1 2">
    <name type="scientific">Affinibrenneria salicis</name>
    <dbReference type="NCBI Taxonomy" id="2590031"/>
    <lineage>
        <taxon>Bacteria</taxon>
        <taxon>Pseudomonadati</taxon>
        <taxon>Pseudomonadota</taxon>
        <taxon>Gammaproteobacteria</taxon>
        <taxon>Enterobacterales</taxon>
        <taxon>Pectobacteriaceae</taxon>
        <taxon>Affinibrenneria</taxon>
    </lineage>
</organism>
<evidence type="ECO:0000313" key="1">
    <source>
        <dbReference type="EMBL" id="KAA8998180.1"/>
    </source>
</evidence>
<proteinExistence type="predicted"/>
<keyword evidence="2" id="KW-1185">Reference proteome</keyword>
<name>A0A5J5FX26_9GAMM</name>
<comment type="caution">
    <text evidence="1">The sequence shown here is derived from an EMBL/GenBank/DDBJ whole genome shotgun (WGS) entry which is preliminary data.</text>
</comment>
<dbReference type="OrthoDB" id="4691918at2"/>
<accession>A0A5J5FX26</accession>
<reference evidence="1 2" key="1">
    <citation type="submission" date="2019-09" db="EMBL/GenBank/DDBJ databases">
        <authorList>
            <person name="Li Y."/>
        </authorList>
    </citation>
    <scope>NUCLEOTIDE SEQUENCE [LARGE SCALE GENOMIC DNA]</scope>
    <source>
        <strain evidence="1 2">L3-3HA</strain>
    </source>
</reference>
<dbReference type="RefSeq" id="WP_150436239.1">
    <property type="nucleotide sequence ID" value="NZ_VYKJ01000009.1"/>
</dbReference>
<sequence>MVNPWDFIFYRSQDNDYIIKVVSSEGIYKTDIERFFKINNLKEKNDITLNDLKKIAKEIRDSYPNQKYQEIPYAEVVEE</sequence>
<dbReference type="EMBL" id="VYKJ01000009">
    <property type="protein sequence ID" value="KAA8998180.1"/>
    <property type="molecule type" value="Genomic_DNA"/>
</dbReference>
<dbReference type="Proteomes" id="UP000335415">
    <property type="component" value="Unassembled WGS sequence"/>
</dbReference>
<evidence type="ECO:0000313" key="2">
    <source>
        <dbReference type="Proteomes" id="UP000335415"/>
    </source>
</evidence>
<dbReference type="AlphaFoldDB" id="A0A5J5FX26"/>